<sequence length="77" mass="8763">MAEEPTESQSIEQYIESLFESKSTSDKKGYLPEILLFSGLASMSLLAGFGSSIVLTKRQDPEAFQKVRYNFYKHHNI</sequence>
<evidence type="ECO:0008006" key="4">
    <source>
        <dbReference type="Google" id="ProtNLM"/>
    </source>
</evidence>
<proteinExistence type="predicted"/>
<dbReference type="AlphaFoldDB" id="T1KM76"/>
<dbReference type="EnsemblMetazoa" id="tetur15g00640.1">
    <property type="protein sequence ID" value="tetur15g00640.1"/>
    <property type="gene ID" value="tetur15g00640"/>
</dbReference>
<protein>
    <recommendedName>
        <fullName evidence="4">Transmembrane protein</fullName>
    </recommendedName>
</protein>
<keyword evidence="1" id="KW-1133">Transmembrane helix</keyword>
<dbReference type="EMBL" id="CAEY01000239">
    <property type="status" value="NOT_ANNOTATED_CDS"/>
    <property type="molecule type" value="Genomic_DNA"/>
</dbReference>
<evidence type="ECO:0000313" key="3">
    <source>
        <dbReference type="Proteomes" id="UP000015104"/>
    </source>
</evidence>
<reference evidence="3" key="1">
    <citation type="submission" date="2011-08" db="EMBL/GenBank/DDBJ databases">
        <authorList>
            <person name="Rombauts S."/>
        </authorList>
    </citation>
    <scope>NUCLEOTIDE SEQUENCE</scope>
    <source>
        <strain evidence="3">London</strain>
    </source>
</reference>
<keyword evidence="3" id="KW-1185">Reference proteome</keyword>
<name>T1KM76_TETUR</name>
<reference evidence="2" key="2">
    <citation type="submission" date="2015-06" db="UniProtKB">
        <authorList>
            <consortium name="EnsemblMetazoa"/>
        </authorList>
    </citation>
    <scope>IDENTIFICATION</scope>
</reference>
<feature type="transmembrane region" description="Helical" evidence="1">
    <location>
        <begin position="34"/>
        <end position="56"/>
    </location>
</feature>
<dbReference type="Proteomes" id="UP000015104">
    <property type="component" value="Unassembled WGS sequence"/>
</dbReference>
<keyword evidence="1" id="KW-0472">Membrane</keyword>
<evidence type="ECO:0000313" key="2">
    <source>
        <dbReference type="EnsemblMetazoa" id="tetur15g00640.1"/>
    </source>
</evidence>
<dbReference type="HOGENOM" id="CLU_2641318_0_0_1"/>
<accession>T1KM76</accession>
<organism evidence="2 3">
    <name type="scientific">Tetranychus urticae</name>
    <name type="common">Two-spotted spider mite</name>
    <dbReference type="NCBI Taxonomy" id="32264"/>
    <lineage>
        <taxon>Eukaryota</taxon>
        <taxon>Metazoa</taxon>
        <taxon>Ecdysozoa</taxon>
        <taxon>Arthropoda</taxon>
        <taxon>Chelicerata</taxon>
        <taxon>Arachnida</taxon>
        <taxon>Acari</taxon>
        <taxon>Acariformes</taxon>
        <taxon>Trombidiformes</taxon>
        <taxon>Prostigmata</taxon>
        <taxon>Eleutherengona</taxon>
        <taxon>Raphignathae</taxon>
        <taxon>Tetranychoidea</taxon>
        <taxon>Tetranychidae</taxon>
        <taxon>Tetranychus</taxon>
    </lineage>
</organism>
<keyword evidence="1" id="KW-0812">Transmembrane</keyword>
<evidence type="ECO:0000256" key="1">
    <source>
        <dbReference type="SAM" id="Phobius"/>
    </source>
</evidence>